<keyword evidence="1" id="KW-0472">Membrane</keyword>
<proteinExistence type="predicted"/>
<dbReference type="AlphaFoldDB" id="A0A4E9DNE3"/>
<dbReference type="PANTHER" id="PTHR34997">
    <property type="entry name" value="AM15"/>
    <property type="match status" value="1"/>
</dbReference>
<accession>A0A4E9DNE3</accession>
<reference evidence="2" key="1">
    <citation type="submission" date="2019-04" db="EMBL/GenBank/DDBJ databases">
        <authorList>
            <person name="Melise S."/>
            <person name="Noan J."/>
            <person name="Okalmin O."/>
        </authorList>
    </citation>
    <scope>NUCLEOTIDE SEQUENCE</scope>
    <source>
        <strain evidence="2">FN9</strain>
    </source>
</reference>
<keyword evidence="1" id="KW-0812">Transmembrane</keyword>
<organism evidence="2">
    <name type="scientific">Gibberella zeae</name>
    <name type="common">Wheat head blight fungus</name>
    <name type="synonym">Fusarium graminearum</name>
    <dbReference type="NCBI Taxonomy" id="5518"/>
    <lineage>
        <taxon>Eukaryota</taxon>
        <taxon>Fungi</taxon>
        <taxon>Dikarya</taxon>
        <taxon>Ascomycota</taxon>
        <taxon>Pezizomycotina</taxon>
        <taxon>Sordariomycetes</taxon>
        <taxon>Hypocreomycetidae</taxon>
        <taxon>Hypocreales</taxon>
        <taxon>Nectriaceae</taxon>
        <taxon>Fusarium</taxon>
    </lineage>
</organism>
<dbReference type="PANTHER" id="PTHR34997:SF16">
    <property type="entry name" value="LYSM DOMAIN-CONTAINING PROTEIN"/>
    <property type="match status" value="1"/>
</dbReference>
<dbReference type="GO" id="GO:0008061">
    <property type="term" value="F:chitin binding"/>
    <property type="evidence" value="ECO:0007669"/>
    <property type="project" value="InterPro"/>
</dbReference>
<gene>
    <name evidence="2" type="ORF">FUG_LOCUS114748</name>
</gene>
<feature type="transmembrane region" description="Helical" evidence="1">
    <location>
        <begin position="6"/>
        <end position="29"/>
    </location>
</feature>
<keyword evidence="1" id="KW-1133">Transmembrane helix</keyword>
<evidence type="ECO:0000256" key="1">
    <source>
        <dbReference type="SAM" id="Phobius"/>
    </source>
</evidence>
<evidence type="ECO:0000313" key="2">
    <source>
        <dbReference type="EMBL" id="VIO54203.1"/>
    </source>
</evidence>
<protein>
    <recommendedName>
        <fullName evidence="3">LysM domain-containing protein</fullName>
    </recommendedName>
</protein>
<dbReference type="InterPro" id="IPR052210">
    <property type="entry name" value="LysM1-like"/>
</dbReference>
<dbReference type="EMBL" id="CAAKMV010000088">
    <property type="protein sequence ID" value="VIO54203.1"/>
    <property type="molecule type" value="Genomic_DNA"/>
</dbReference>
<sequence>MTLPFIVAPFLVLQVVTVTILALLANFPFAAERESLRSWFNTVELACRGYTLGGAVPMLWAGYMWAGYNETCLKDSSGQYCNDVISKFTSVSDYTKMPREEMCSTCYVKRLAMMQASPYSIYDDYYERQLQYIYTKCGLKGNTTVPNSLTPVLEDNSLDCGTDEWYTTSTGETCDSIGLKRGVSSASLFIVNQYSLPSCSADALRTEEDCQLLESNATNKLLEGDVQLYNPWVGCNCINLQEFTPAYGNIICFGPEFEQNNTSSNSTDTTTPQPFNPYTYDKIAPPTGAKVPQGTTERCGRWYVAGKEDSCAHICAVSSIDIDLLFMVNTGLGTDAAACSAKLVAGNAYCVGPNHDWKDHYPQRTSVSTTIYITDGYVWPAETGE</sequence>
<evidence type="ECO:0008006" key="3">
    <source>
        <dbReference type="Google" id="ProtNLM"/>
    </source>
</evidence>
<name>A0A4E9DNE3_GIBZA</name>